<keyword evidence="1" id="KW-0479">Metal-binding</keyword>
<keyword evidence="4" id="KW-0862">Zinc</keyword>
<dbReference type="SMART" id="SM00355">
    <property type="entry name" value="ZnF_C2H2"/>
    <property type="match status" value="12"/>
</dbReference>
<feature type="non-terminal residue" evidence="8">
    <location>
        <position position="549"/>
    </location>
</feature>
<evidence type="ECO:0000259" key="7">
    <source>
        <dbReference type="PROSITE" id="PS50157"/>
    </source>
</evidence>
<protein>
    <recommendedName>
        <fullName evidence="7">C2H2-type domain-containing protein</fullName>
    </recommendedName>
</protein>
<dbReference type="Proteomes" id="UP000479000">
    <property type="component" value="Unassembled WGS sequence"/>
</dbReference>
<dbReference type="PROSITE" id="PS00028">
    <property type="entry name" value="ZINC_FINGER_C2H2_1"/>
    <property type="match status" value="7"/>
</dbReference>
<dbReference type="SUPFAM" id="SSF57667">
    <property type="entry name" value="beta-beta-alpha zinc fingers"/>
    <property type="match status" value="4"/>
</dbReference>
<feature type="domain" description="C2H2-type" evidence="7">
    <location>
        <begin position="415"/>
        <end position="442"/>
    </location>
</feature>
<evidence type="ECO:0000256" key="6">
    <source>
        <dbReference type="SAM" id="MobiDB-lite"/>
    </source>
</evidence>
<keyword evidence="2" id="KW-0677">Repeat</keyword>
<evidence type="ECO:0000256" key="4">
    <source>
        <dbReference type="ARBA" id="ARBA00022833"/>
    </source>
</evidence>
<dbReference type="InterPro" id="IPR013087">
    <property type="entry name" value="Znf_C2H2_type"/>
</dbReference>
<dbReference type="InterPro" id="IPR036236">
    <property type="entry name" value="Znf_C2H2_sf"/>
</dbReference>
<dbReference type="PANTHER" id="PTHR24379:SF121">
    <property type="entry name" value="C2H2-TYPE DOMAIN-CONTAINING PROTEIN"/>
    <property type="match status" value="1"/>
</dbReference>
<feature type="region of interest" description="Disordered" evidence="6">
    <location>
        <begin position="522"/>
        <end position="549"/>
    </location>
</feature>
<gene>
    <name evidence="8" type="ORF">NTEN_LOCUS23420</name>
</gene>
<evidence type="ECO:0000256" key="3">
    <source>
        <dbReference type="ARBA" id="ARBA00022771"/>
    </source>
</evidence>
<accession>A0A6H5HQA8</accession>
<evidence type="ECO:0000256" key="2">
    <source>
        <dbReference type="ARBA" id="ARBA00022737"/>
    </source>
</evidence>
<sequence length="549" mass="62586">MEMDSKATVKVVLKKNALPKIDVQSLRQLLDKSLRKNPAEEKLGGPTKKLKLLDGSARSPLRVTSELTGKTRTISIKTPTRNPYLDKIQLNDGALGGKQISSPKAGSCLKCCFCDFTSTSQEEYQKHIAHHIENRSLRCNLCDFSAEEISAYNAHMKKTHQGKPLRTAYACSVCPYKCLTIESLRSHKAMANHFEKPAVFKCQLCSFSNTDIHQLLDHIVNHSKDPTPCGKCSGRKRIKHHHTLCPEFFPPPDDERFEFRSKHLISCTLCDFKCDELLFLMAHIKAHVKKIQDDSTKEELPFCCTMCDYRCLRPGKLKIHMATHSNGAIFRCKACNYQTKDILYYKIHRKNHSTSIVTCFVCMAKFPQMEDLKKHMTTHWQSEPFACNLCDYVCLTKSRLLLHMDTHNTPNKVLFPCPLCPNKYPTSSSLKDHIRTHSGTRKPLKCESCDYTCFTSELLRIHSQKHVKAEEFSCDLCLSKYPTLAQLKIHMRDHDGTGDNDTSLFEDEILGPQKFVENVGHSKYGYTEENVHEDSDDDDLDDVDAQIGE</sequence>
<evidence type="ECO:0000313" key="9">
    <source>
        <dbReference type="Proteomes" id="UP000479000"/>
    </source>
</evidence>
<dbReference type="GO" id="GO:0008270">
    <property type="term" value="F:zinc ion binding"/>
    <property type="evidence" value="ECO:0007669"/>
    <property type="project" value="UniProtKB-KW"/>
</dbReference>
<dbReference type="AlphaFoldDB" id="A0A6H5HQA8"/>
<name>A0A6H5HQA8_9HEMI</name>
<dbReference type="Gene3D" id="3.30.160.60">
    <property type="entry name" value="Classic Zinc Finger"/>
    <property type="match status" value="6"/>
</dbReference>
<keyword evidence="3 5" id="KW-0863">Zinc-finger</keyword>
<evidence type="ECO:0000313" key="8">
    <source>
        <dbReference type="EMBL" id="CAB0019739.1"/>
    </source>
</evidence>
<dbReference type="OrthoDB" id="3561125at2759"/>
<dbReference type="PROSITE" id="PS50157">
    <property type="entry name" value="ZINC_FINGER_C2H2_2"/>
    <property type="match status" value="3"/>
</dbReference>
<keyword evidence="9" id="KW-1185">Reference proteome</keyword>
<evidence type="ECO:0000256" key="1">
    <source>
        <dbReference type="ARBA" id="ARBA00022723"/>
    </source>
</evidence>
<feature type="compositionally biased region" description="Acidic residues" evidence="6">
    <location>
        <begin position="534"/>
        <end position="549"/>
    </location>
</feature>
<reference evidence="8 9" key="1">
    <citation type="submission" date="2020-02" db="EMBL/GenBank/DDBJ databases">
        <authorList>
            <person name="Ferguson B K."/>
        </authorList>
    </citation>
    <scope>NUCLEOTIDE SEQUENCE [LARGE SCALE GENOMIC DNA]</scope>
</reference>
<dbReference type="Pfam" id="PF00096">
    <property type="entry name" value="zf-C2H2"/>
    <property type="match status" value="1"/>
</dbReference>
<dbReference type="EMBL" id="CADCXU010034486">
    <property type="protein sequence ID" value="CAB0019739.1"/>
    <property type="molecule type" value="Genomic_DNA"/>
</dbReference>
<evidence type="ECO:0000256" key="5">
    <source>
        <dbReference type="PROSITE-ProRule" id="PRU00042"/>
    </source>
</evidence>
<dbReference type="PANTHER" id="PTHR24379">
    <property type="entry name" value="KRAB AND ZINC FINGER DOMAIN-CONTAINING"/>
    <property type="match status" value="1"/>
</dbReference>
<feature type="domain" description="C2H2-type" evidence="7">
    <location>
        <begin position="472"/>
        <end position="499"/>
    </location>
</feature>
<proteinExistence type="predicted"/>
<feature type="domain" description="C2H2-type" evidence="7">
    <location>
        <begin position="357"/>
        <end position="384"/>
    </location>
</feature>
<organism evidence="8 9">
    <name type="scientific">Nesidiocoris tenuis</name>
    <dbReference type="NCBI Taxonomy" id="355587"/>
    <lineage>
        <taxon>Eukaryota</taxon>
        <taxon>Metazoa</taxon>
        <taxon>Ecdysozoa</taxon>
        <taxon>Arthropoda</taxon>
        <taxon>Hexapoda</taxon>
        <taxon>Insecta</taxon>
        <taxon>Pterygota</taxon>
        <taxon>Neoptera</taxon>
        <taxon>Paraneoptera</taxon>
        <taxon>Hemiptera</taxon>
        <taxon>Heteroptera</taxon>
        <taxon>Panheteroptera</taxon>
        <taxon>Cimicomorpha</taxon>
        <taxon>Miridae</taxon>
        <taxon>Dicyphina</taxon>
        <taxon>Nesidiocoris</taxon>
    </lineage>
</organism>